<evidence type="ECO:0000313" key="4">
    <source>
        <dbReference type="Proteomes" id="UP000263012"/>
    </source>
</evidence>
<organism evidence="3 4">
    <name type="scientific">Halalkaliarchaeum desulfuricum</name>
    <dbReference type="NCBI Taxonomy" id="2055893"/>
    <lineage>
        <taxon>Archaea</taxon>
        <taxon>Methanobacteriati</taxon>
        <taxon>Methanobacteriota</taxon>
        <taxon>Stenosarchaea group</taxon>
        <taxon>Halobacteria</taxon>
        <taxon>Halobacteriales</taxon>
        <taxon>Haloferacaceae</taxon>
        <taxon>Halalkaliarchaeum</taxon>
    </lineage>
</organism>
<name>A0A343TKJ1_9EURY</name>
<evidence type="ECO:0000256" key="1">
    <source>
        <dbReference type="SAM" id="Phobius"/>
    </source>
</evidence>
<keyword evidence="4" id="KW-1185">Reference proteome</keyword>
<dbReference type="AlphaFoldDB" id="A0A343TKJ1"/>
<feature type="domain" description="DUF8131" evidence="2">
    <location>
        <begin position="1"/>
        <end position="61"/>
    </location>
</feature>
<feature type="transmembrane region" description="Helical" evidence="1">
    <location>
        <begin position="29"/>
        <end position="49"/>
    </location>
</feature>
<accession>A0A343TKJ1</accession>
<dbReference type="GeneID" id="37878340"/>
<proteinExistence type="predicted"/>
<evidence type="ECO:0000313" key="3">
    <source>
        <dbReference type="EMBL" id="AUX09613.1"/>
    </source>
</evidence>
<keyword evidence="1" id="KW-0812">Transmembrane</keyword>
<dbReference type="Proteomes" id="UP000263012">
    <property type="component" value="Chromosome"/>
</dbReference>
<keyword evidence="1" id="KW-1133">Transmembrane helix</keyword>
<dbReference type="InterPro" id="IPR058444">
    <property type="entry name" value="DUF8131"/>
</dbReference>
<reference evidence="4" key="1">
    <citation type="submission" date="2017-11" db="EMBL/GenBank/DDBJ databases">
        <title>Phenotypic and genomic properties of facultatively anaerobic sulfur-reducing natronoarchaea from hypersaline soda lakes.</title>
        <authorList>
            <person name="Sorokin D.Y."/>
            <person name="Kublanov I.V."/>
            <person name="Roman P."/>
            <person name="Sinninghe Damste J.S."/>
            <person name="Golyshin P.N."/>
            <person name="Rojo D."/>
            <person name="Ciordia S."/>
            <person name="Mena M.D.C."/>
            <person name="Ferrer M."/>
            <person name="Messina E."/>
            <person name="Smedile F."/>
            <person name="La Spada G."/>
            <person name="La Cono V."/>
            <person name="Yakimov M.M."/>
        </authorList>
    </citation>
    <scope>NUCLEOTIDE SEQUENCE [LARGE SCALE GENOMIC DNA]</scope>
    <source>
        <strain evidence="4">AArc-Sl</strain>
    </source>
</reference>
<gene>
    <name evidence="3" type="ORF">AArcSl_1988</name>
</gene>
<protein>
    <recommendedName>
        <fullName evidence="2">DUF8131 domain-containing protein</fullName>
    </recommendedName>
</protein>
<dbReference type="Pfam" id="PF26452">
    <property type="entry name" value="DUF8131"/>
    <property type="match status" value="1"/>
</dbReference>
<evidence type="ECO:0000259" key="2">
    <source>
        <dbReference type="Pfam" id="PF26452"/>
    </source>
</evidence>
<dbReference type="EMBL" id="CP025066">
    <property type="protein sequence ID" value="AUX09613.1"/>
    <property type="molecule type" value="Genomic_DNA"/>
</dbReference>
<dbReference type="KEGG" id="hdf:AArcSl_1988"/>
<dbReference type="RefSeq" id="WP_119818478.1">
    <property type="nucleotide sequence ID" value="NZ_CP025066.1"/>
</dbReference>
<sequence length="67" mass="6779">MDLSPRQVVLLGLAALVPGAIYTIGTGEYIAAIALVNIVLIVGCLVLAMSDTEPPESGQSNGSPIGQ</sequence>
<keyword evidence="1" id="KW-0472">Membrane</keyword>